<evidence type="ECO:0008006" key="4">
    <source>
        <dbReference type="Google" id="ProtNLM"/>
    </source>
</evidence>
<accession>A0ABW0PTS0</accession>
<evidence type="ECO:0000313" key="3">
    <source>
        <dbReference type="Proteomes" id="UP001596150"/>
    </source>
</evidence>
<comment type="caution">
    <text evidence="2">The sequence shown here is derived from an EMBL/GenBank/DDBJ whole genome shotgun (WGS) entry which is preliminary data.</text>
</comment>
<protein>
    <recommendedName>
        <fullName evidence="4">Transmembrane protein</fullName>
    </recommendedName>
</protein>
<feature type="transmembrane region" description="Helical" evidence="1">
    <location>
        <begin position="67"/>
        <end position="89"/>
    </location>
</feature>
<evidence type="ECO:0000313" key="2">
    <source>
        <dbReference type="EMBL" id="MFC5515955.1"/>
    </source>
</evidence>
<dbReference type="EMBL" id="JBHSML010000003">
    <property type="protein sequence ID" value="MFC5515955.1"/>
    <property type="molecule type" value="Genomic_DNA"/>
</dbReference>
<keyword evidence="1" id="KW-0812">Transmembrane</keyword>
<dbReference type="RefSeq" id="WP_266341830.1">
    <property type="nucleotide sequence ID" value="NZ_JAPKNH010000001.1"/>
</dbReference>
<dbReference type="Proteomes" id="UP001596150">
    <property type="component" value="Unassembled WGS sequence"/>
</dbReference>
<organism evidence="2 3">
    <name type="scientific">Kaistia terrae</name>
    <dbReference type="NCBI Taxonomy" id="537017"/>
    <lineage>
        <taxon>Bacteria</taxon>
        <taxon>Pseudomonadati</taxon>
        <taxon>Pseudomonadota</taxon>
        <taxon>Alphaproteobacteria</taxon>
        <taxon>Hyphomicrobiales</taxon>
        <taxon>Kaistiaceae</taxon>
        <taxon>Kaistia</taxon>
    </lineage>
</organism>
<reference evidence="3" key="1">
    <citation type="journal article" date="2019" name="Int. J. Syst. Evol. Microbiol.">
        <title>The Global Catalogue of Microorganisms (GCM) 10K type strain sequencing project: providing services to taxonomists for standard genome sequencing and annotation.</title>
        <authorList>
            <consortium name="The Broad Institute Genomics Platform"/>
            <consortium name="The Broad Institute Genome Sequencing Center for Infectious Disease"/>
            <person name="Wu L."/>
            <person name="Ma J."/>
        </authorList>
    </citation>
    <scope>NUCLEOTIDE SEQUENCE [LARGE SCALE GENOMIC DNA]</scope>
    <source>
        <strain evidence="3">KACC 12633</strain>
    </source>
</reference>
<gene>
    <name evidence="2" type="ORF">ACFPP9_09260</name>
</gene>
<feature type="transmembrane region" description="Helical" evidence="1">
    <location>
        <begin position="6"/>
        <end position="23"/>
    </location>
</feature>
<keyword evidence="1" id="KW-0472">Membrane</keyword>
<keyword evidence="3" id="KW-1185">Reference proteome</keyword>
<evidence type="ECO:0000256" key="1">
    <source>
        <dbReference type="SAM" id="Phobius"/>
    </source>
</evidence>
<keyword evidence="1" id="KW-1133">Transmembrane helix</keyword>
<proteinExistence type="predicted"/>
<feature type="transmembrane region" description="Helical" evidence="1">
    <location>
        <begin position="35"/>
        <end position="55"/>
    </location>
</feature>
<name>A0ABW0PTS0_9HYPH</name>
<sequence>MAMHVVLVIGGGIVLLGLFLLFGKLWGGAAPDFALAVKLFIPIWALIAIINLWVGVTRAGYSMREELPILVLVFAIPAILAGVAFWRLAR</sequence>